<name>A0A2A5QU98_9EURY</name>
<dbReference type="RefSeq" id="WP_143825050.1">
    <property type="nucleotide sequence ID" value="NZ_NXNI01000001.1"/>
</dbReference>
<dbReference type="OrthoDB" id="205666at2157"/>
<sequence length="166" mass="18296">MSDPPSDTDNNEEADSEDTTTRTATVEPTDATGEGTAGSDVNVVIGFSPDDIQGRLDDDKIAEALVLTATRLENILSHAIADRYNITTGQFEQLYGNAGLGRYQYMASILDLFDQHLGTIQDVVEYRNKLVHDYGYLDDLQDDDDERKAVKDAIEDAITFIGQTEI</sequence>
<gene>
    <name evidence="2" type="ORF">CP557_07375</name>
</gene>
<evidence type="ECO:0000313" key="3">
    <source>
        <dbReference type="Proteomes" id="UP000219689"/>
    </source>
</evidence>
<evidence type="ECO:0000256" key="1">
    <source>
        <dbReference type="SAM" id="MobiDB-lite"/>
    </source>
</evidence>
<dbReference type="Proteomes" id="UP000219689">
    <property type="component" value="Unassembled WGS sequence"/>
</dbReference>
<evidence type="ECO:0000313" key="2">
    <source>
        <dbReference type="EMBL" id="PCR90374.1"/>
    </source>
</evidence>
<dbReference type="EMBL" id="NXNI01000001">
    <property type="protein sequence ID" value="PCR90374.1"/>
    <property type="molecule type" value="Genomic_DNA"/>
</dbReference>
<protein>
    <recommendedName>
        <fullName evidence="4">DUF4145 domain-containing protein</fullName>
    </recommendedName>
</protein>
<proteinExistence type="predicted"/>
<keyword evidence="3" id="KW-1185">Reference proteome</keyword>
<organism evidence="2 3">
    <name type="scientific">Natrinema ejinorense</name>
    <dbReference type="NCBI Taxonomy" id="373386"/>
    <lineage>
        <taxon>Archaea</taxon>
        <taxon>Methanobacteriati</taxon>
        <taxon>Methanobacteriota</taxon>
        <taxon>Stenosarchaea group</taxon>
        <taxon>Halobacteria</taxon>
        <taxon>Halobacteriales</taxon>
        <taxon>Natrialbaceae</taxon>
        <taxon>Natrinema</taxon>
    </lineage>
</organism>
<dbReference type="AlphaFoldDB" id="A0A2A5QU98"/>
<evidence type="ECO:0008006" key="4">
    <source>
        <dbReference type="Google" id="ProtNLM"/>
    </source>
</evidence>
<feature type="compositionally biased region" description="Acidic residues" evidence="1">
    <location>
        <begin position="9"/>
        <end position="18"/>
    </location>
</feature>
<comment type="caution">
    <text evidence="2">The sequence shown here is derived from an EMBL/GenBank/DDBJ whole genome shotgun (WGS) entry which is preliminary data.</text>
</comment>
<accession>A0A2A5QU98</accession>
<reference evidence="2 3" key="1">
    <citation type="submission" date="2017-09" db="EMBL/GenBank/DDBJ databases">
        <title>Genome sequences of Natrinema ejinorence JCM 13890T.</title>
        <authorList>
            <person name="Roh S.W."/>
            <person name="Kim Y.B."/>
            <person name="Kim J.Y."/>
        </authorList>
    </citation>
    <scope>NUCLEOTIDE SEQUENCE [LARGE SCALE GENOMIC DNA]</scope>
    <source>
        <strain evidence="2 3">JCM 13890</strain>
    </source>
</reference>
<feature type="region of interest" description="Disordered" evidence="1">
    <location>
        <begin position="1"/>
        <end position="42"/>
    </location>
</feature>